<keyword evidence="2" id="KW-1133">Transmembrane helix</keyword>
<dbReference type="AlphaFoldDB" id="W1V7S7"/>
<keyword evidence="2" id="KW-0812">Transmembrane</keyword>
<evidence type="ECO:0000313" key="4">
    <source>
        <dbReference type="Proteomes" id="UP000018855"/>
    </source>
</evidence>
<dbReference type="Proteomes" id="UP000018855">
    <property type="component" value="Unassembled WGS sequence"/>
</dbReference>
<evidence type="ECO:0000256" key="1">
    <source>
        <dbReference type="SAM" id="Coils"/>
    </source>
</evidence>
<proteinExistence type="predicted"/>
<dbReference type="EMBL" id="AZMJ01000174">
    <property type="protein sequence ID" value="ETJ00930.1"/>
    <property type="molecule type" value="Genomic_DNA"/>
</dbReference>
<feature type="transmembrane region" description="Helical" evidence="2">
    <location>
        <begin position="9"/>
        <end position="28"/>
    </location>
</feature>
<keyword evidence="1" id="KW-0175">Coiled coil</keyword>
<protein>
    <submittedName>
        <fullName evidence="3">Division initiation protein</fullName>
    </submittedName>
</protein>
<feature type="non-terminal residue" evidence="3">
    <location>
        <position position="109"/>
    </location>
</feature>
<comment type="caution">
    <text evidence="3">The sequence shown here is derived from an EMBL/GenBank/DDBJ whole genome shotgun (WGS) entry which is preliminary data.</text>
</comment>
<organism evidence="3 4">
    <name type="scientific">Veillonella dispar DORA_11</name>
    <dbReference type="NCBI Taxonomy" id="1403949"/>
    <lineage>
        <taxon>Bacteria</taxon>
        <taxon>Bacillati</taxon>
        <taxon>Bacillota</taxon>
        <taxon>Negativicutes</taxon>
        <taxon>Veillonellales</taxon>
        <taxon>Veillonellaceae</taxon>
        <taxon>Veillonella</taxon>
    </lineage>
</organism>
<gene>
    <name evidence="3" type="ORF">Q619_VDC00174G0001</name>
</gene>
<reference evidence="3 4" key="1">
    <citation type="submission" date="2013-12" db="EMBL/GenBank/DDBJ databases">
        <title>A Varibaculum cambriense genome reconstructed from a premature infant gut community with otherwise low bacterial novelty that shifts toward anaerobic metabolism during the third week of life.</title>
        <authorList>
            <person name="Brown C.T."/>
            <person name="Sharon I."/>
            <person name="Thomas B.C."/>
            <person name="Castelle C.J."/>
            <person name="Morowitz M.J."/>
            <person name="Banfield J.F."/>
        </authorList>
    </citation>
    <scope>NUCLEOTIDE SEQUENCE [LARGE SCALE GENOMIC DNA]</scope>
    <source>
        <strain evidence="4">DORA_11</strain>
    </source>
</reference>
<name>W1V7S7_9FIRM</name>
<sequence length="109" mass="12098">MIVVRHERWAIALVSCILGFMVVTQYKMTQDNIEENIRLQRAGDLAVQLREAQSERDALLKQIEELKQSGASSNVKADEQLMMKAALTNVKGTGVSVLIEDSLKPIQSG</sequence>
<evidence type="ECO:0000313" key="3">
    <source>
        <dbReference type="EMBL" id="ETJ00930.1"/>
    </source>
</evidence>
<accession>W1V7S7</accession>
<feature type="coiled-coil region" evidence="1">
    <location>
        <begin position="42"/>
        <end position="69"/>
    </location>
</feature>
<keyword evidence="2" id="KW-0472">Membrane</keyword>
<evidence type="ECO:0000256" key="2">
    <source>
        <dbReference type="SAM" id="Phobius"/>
    </source>
</evidence>